<dbReference type="EMBL" id="AK418097">
    <property type="protein sequence ID" value="BAN21312.1"/>
    <property type="molecule type" value="mRNA"/>
</dbReference>
<proteinExistence type="evidence at transcript level"/>
<feature type="region of interest" description="Disordered" evidence="1">
    <location>
        <begin position="1"/>
        <end position="21"/>
    </location>
</feature>
<accession>R4WTR7</accession>
<protein>
    <submittedName>
        <fullName evidence="2">Unkown protein</fullName>
    </submittedName>
</protein>
<evidence type="ECO:0000313" key="2">
    <source>
        <dbReference type="EMBL" id="BAN21312.1"/>
    </source>
</evidence>
<name>R4WTR7_RIPPE</name>
<organism evidence="2">
    <name type="scientific">Riptortus pedestris</name>
    <name type="common">Bean bug</name>
    <dbReference type="NCBI Taxonomy" id="329032"/>
    <lineage>
        <taxon>Eukaryota</taxon>
        <taxon>Metazoa</taxon>
        <taxon>Ecdysozoa</taxon>
        <taxon>Arthropoda</taxon>
        <taxon>Hexapoda</taxon>
        <taxon>Insecta</taxon>
        <taxon>Pterygota</taxon>
        <taxon>Neoptera</taxon>
        <taxon>Paraneoptera</taxon>
        <taxon>Hemiptera</taxon>
        <taxon>Heteroptera</taxon>
        <taxon>Panheteroptera</taxon>
        <taxon>Pentatomomorpha</taxon>
        <taxon>Coreoidea</taxon>
        <taxon>Alydidae</taxon>
        <taxon>Riptortus</taxon>
    </lineage>
</organism>
<sequence>MGKRSVNYSARQRPSKNRGPENILFIGDVTSNTIAYILKSNGPTKTISDIYAH</sequence>
<feature type="compositionally biased region" description="Polar residues" evidence="1">
    <location>
        <begin position="1"/>
        <end position="12"/>
    </location>
</feature>
<evidence type="ECO:0000256" key="1">
    <source>
        <dbReference type="SAM" id="MobiDB-lite"/>
    </source>
</evidence>
<dbReference type="AlphaFoldDB" id="R4WTR7"/>
<reference evidence="2" key="1">
    <citation type="journal article" date="2013" name="PLoS ONE">
        <title>Gene expression in gut symbiotic organ of stinkbug affected by extracellular bacterial symbiont.</title>
        <authorList>
            <person name="Futahashi R."/>
            <person name="Tanaka K."/>
            <person name="Tanahashi M."/>
            <person name="Nikoh N."/>
            <person name="Kikuchi Y."/>
            <person name="Lee B.L."/>
            <person name="Fukatsu T."/>
        </authorList>
    </citation>
    <scope>NUCLEOTIDE SEQUENCE</scope>
    <source>
        <tissue evidence="2">Midgut</tissue>
    </source>
</reference>